<evidence type="ECO:0000313" key="2">
    <source>
        <dbReference type="Proteomes" id="UP001056120"/>
    </source>
</evidence>
<sequence length="94" mass="10293">MSRNRNSAFLLVGTDLANSLLPSVLTASSMGLSGGPWASRGDIPPSLCAYAVRCVCGEKHEIGLLLELVNKKSNEMMRIDKREVKKKETDKDRS</sequence>
<dbReference type="EMBL" id="CM042038">
    <property type="protein sequence ID" value="KAI3731389.1"/>
    <property type="molecule type" value="Genomic_DNA"/>
</dbReference>
<name>A0ACB9CAS7_9ASTR</name>
<dbReference type="Proteomes" id="UP001056120">
    <property type="component" value="Linkage Group LG21"/>
</dbReference>
<comment type="caution">
    <text evidence="1">The sequence shown here is derived from an EMBL/GenBank/DDBJ whole genome shotgun (WGS) entry which is preliminary data.</text>
</comment>
<organism evidence="1 2">
    <name type="scientific">Smallanthus sonchifolius</name>
    <dbReference type="NCBI Taxonomy" id="185202"/>
    <lineage>
        <taxon>Eukaryota</taxon>
        <taxon>Viridiplantae</taxon>
        <taxon>Streptophyta</taxon>
        <taxon>Embryophyta</taxon>
        <taxon>Tracheophyta</taxon>
        <taxon>Spermatophyta</taxon>
        <taxon>Magnoliopsida</taxon>
        <taxon>eudicotyledons</taxon>
        <taxon>Gunneridae</taxon>
        <taxon>Pentapetalae</taxon>
        <taxon>asterids</taxon>
        <taxon>campanulids</taxon>
        <taxon>Asterales</taxon>
        <taxon>Asteraceae</taxon>
        <taxon>Asteroideae</taxon>
        <taxon>Heliantheae alliance</taxon>
        <taxon>Millerieae</taxon>
        <taxon>Smallanthus</taxon>
    </lineage>
</organism>
<gene>
    <name evidence="1" type="ORF">L1987_62577</name>
</gene>
<accession>A0ACB9CAS7</accession>
<evidence type="ECO:0000313" key="1">
    <source>
        <dbReference type="EMBL" id="KAI3731389.1"/>
    </source>
</evidence>
<protein>
    <submittedName>
        <fullName evidence="1">Uncharacterized protein</fullName>
    </submittedName>
</protein>
<reference evidence="1 2" key="2">
    <citation type="journal article" date="2022" name="Mol. Ecol. Resour.">
        <title>The genomes of chicory, endive, great burdock and yacon provide insights into Asteraceae paleo-polyploidization history and plant inulin production.</title>
        <authorList>
            <person name="Fan W."/>
            <person name="Wang S."/>
            <person name="Wang H."/>
            <person name="Wang A."/>
            <person name="Jiang F."/>
            <person name="Liu H."/>
            <person name="Zhao H."/>
            <person name="Xu D."/>
            <person name="Zhang Y."/>
        </authorList>
    </citation>
    <scope>NUCLEOTIDE SEQUENCE [LARGE SCALE GENOMIC DNA]</scope>
    <source>
        <strain evidence="2">cv. Yunnan</strain>
        <tissue evidence="1">Leaves</tissue>
    </source>
</reference>
<proteinExistence type="predicted"/>
<keyword evidence="2" id="KW-1185">Reference proteome</keyword>
<reference evidence="2" key="1">
    <citation type="journal article" date="2022" name="Mol. Ecol. Resour.">
        <title>The genomes of chicory, endive, great burdock and yacon provide insights into Asteraceae palaeo-polyploidization history and plant inulin production.</title>
        <authorList>
            <person name="Fan W."/>
            <person name="Wang S."/>
            <person name="Wang H."/>
            <person name="Wang A."/>
            <person name="Jiang F."/>
            <person name="Liu H."/>
            <person name="Zhao H."/>
            <person name="Xu D."/>
            <person name="Zhang Y."/>
        </authorList>
    </citation>
    <scope>NUCLEOTIDE SEQUENCE [LARGE SCALE GENOMIC DNA]</scope>
    <source>
        <strain evidence="2">cv. Yunnan</strain>
    </source>
</reference>